<keyword evidence="1" id="KW-0067">ATP-binding</keyword>
<dbReference type="EMBL" id="KF184847">
    <property type="protein sequence ID" value="AGT16820.1"/>
    <property type="molecule type" value="Genomic_DNA"/>
</dbReference>
<dbReference type="GO" id="GO:0043139">
    <property type="term" value="F:5'-3' DNA helicase activity"/>
    <property type="evidence" value="ECO:0007669"/>
    <property type="project" value="UniProtKB-EC"/>
</dbReference>
<dbReference type="SUPFAM" id="SSF52540">
    <property type="entry name" value="P-loop containing nucleoside triphosphate hydrolases"/>
    <property type="match status" value="1"/>
</dbReference>
<comment type="catalytic activity">
    <reaction evidence="1">
        <text>ATP + H2O = ADP + phosphate + H(+)</text>
        <dbReference type="Rhea" id="RHEA:13065"/>
        <dbReference type="ChEBI" id="CHEBI:15377"/>
        <dbReference type="ChEBI" id="CHEBI:15378"/>
        <dbReference type="ChEBI" id="CHEBI:30616"/>
        <dbReference type="ChEBI" id="CHEBI:43474"/>
        <dbReference type="ChEBI" id="CHEBI:456216"/>
        <dbReference type="EC" id="5.6.2.3"/>
    </reaction>
</comment>
<dbReference type="GO" id="GO:0016887">
    <property type="term" value="F:ATP hydrolysis activity"/>
    <property type="evidence" value="ECO:0007669"/>
    <property type="project" value="RHEA"/>
</dbReference>
<comment type="similarity">
    <text evidence="1">Belongs to the helicase family.</text>
</comment>
<feature type="domain" description="DNA helicase Pif1-like DEAD-box helicase" evidence="2">
    <location>
        <begin position="248"/>
        <end position="450"/>
    </location>
</feature>
<dbReference type="GO" id="GO:0006310">
    <property type="term" value="P:DNA recombination"/>
    <property type="evidence" value="ECO:0007669"/>
    <property type="project" value="UniProtKB-KW"/>
</dbReference>
<dbReference type="EC" id="5.6.2.3" evidence="1"/>
<keyword evidence="1" id="KW-0233">DNA recombination</keyword>
<gene>
    <name evidence="3" type="ORF">SHCRBa_028_K12_R_50</name>
</gene>
<dbReference type="GO" id="GO:0005524">
    <property type="term" value="F:ATP binding"/>
    <property type="evidence" value="ECO:0007669"/>
    <property type="project" value="UniProtKB-KW"/>
</dbReference>
<reference evidence="3" key="1">
    <citation type="submission" date="2013-05" db="EMBL/GenBank/DDBJ databases">
        <title>Building the sugarcane genome for biotechnology and identifying evolutionary trends.</title>
        <authorList>
            <person name="De Setta N."/>
            <person name="Monteiro-Vitorello C.B."/>
            <person name="Metcalfe C.J."/>
            <person name="Cruz G.M.Q."/>
            <person name="Del Bem L.E."/>
            <person name="Vicentini R."/>
            <person name="Nogueira F.T.S."/>
            <person name="Campos R.A."/>
            <person name="Nunes S.L."/>
            <person name="Turrini P.C.G."/>
            <person name="Vieira A.P."/>
            <person name="Cruz E.A.O."/>
            <person name="Correa T.C.S."/>
            <person name="Hotta C.T."/>
            <person name="de Mello-Varani A."/>
            <person name="Vautrin S."/>
            <person name="Trindade A.S."/>
            <person name="Vilela M.M."/>
            <person name="Horta C.L."/>
            <person name="Sato P.M."/>
            <person name="de Andrade R.F."/>
            <person name="Nishiyama M.Y."/>
            <person name="Cardoso-Silva C.B."/>
            <person name="Scortecci K.C."/>
            <person name="Garcia A.A.F."/>
            <person name="Carneiro M.S."/>
            <person name="Kim C."/>
            <person name="Paterson A.H."/>
            <person name="Berges H."/>
            <person name="D'Hont A."/>
            <person name="de-Souza A.P."/>
            <person name="Souza G.M."/>
            <person name="Vincentz M."/>
            <person name="Kitajima J.P."/>
            <person name="Van Sluys M.-A."/>
        </authorList>
    </citation>
    <scope>NUCLEOTIDE SEQUENCE</scope>
</reference>
<dbReference type="PANTHER" id="PTHR10492">
    <property type="match status" value="1"/>
</dbReference>
<evidence type="ECO:0000313" key="3">
    <source>
        <dbReference type="EMBL" id="AGT16820.1"/>
    </source>
</evidence>
<protein>
    <recommendedName>
        <fullName evidence="1">ATP-dependent DNA helicase</fullName>
        <ecNumber evidence="1">5.6.2.3</ecNumber>
    </recommendedName>
</protein>
<accession>A0A059Q1S5</accession>
<keyword evidence="1" id="KW-0547">Nucleotide-binding</keyword>
<proteinExistence type="inferred from homology"/>
<dbReference type="Gene3D" id="3.40.50.300">
    <property type="entry name" value="P-loop containing nucleotide triphosphate hydrolases"/>
    <property type="match status" value="1"/>
</dbReference>
<dbReference type="InterPro" id="IPR027417">
    <property type="entry name" value="P-loop_NTPase"/>
</dbReference>
<comment type="cofactor">
    <cofactor evidence="1">
        <name>Mg(2+)</name>
        <dbReference type="ChEBI" id="CHEBI:18420"/>
    </cofactor>
</comment>
<evidence type="ECO:0000256" key="1">
    <source>
        <dbReference type="RuleBase" id="RU363044"/>
    </source>
</evidence>
<dbReference type="Pfam" id="PF05970">
    <property type="entry name" value="PIF1"/>
    <property type="match status" value="1"/>
</dbReference>
<sequence length="509" mass="58101">MHMVSFHQRKGVRRVLNRPGVERSMLTAYFEKNNTSEHARGILYWDFPEYYKWDSQRKEWIRRAQKNCLRQIGRVVCANPSEGERYYLRVLLNHVNGATSFIDLRTISGELLLTFREATERRGLIEADNTLHEGLAEATLWMMPHALRRLFATILVFYEPSDVLDLWEKHKEAMLEDYRHNNRSSFAVEQMVFIDIQKLLESIQKDIKMYPLPDIDDTYDPSGDIPREIFEEASVEASVDDMALSKTLNEKQQAVYNEIMSTVDSDHGGLFFVDGSGGTRKTYLYRALLATIHSQNKIPVATTTSGVAASIMPGGRTAHSRFKIPLTLDDGAFCTFTKQSGTAKLLWTAVLIIWDGVTMMKMQGVEALDNSLRDIMDRPNLPFGGKTMVFGGDFRQVLPVVQRGSRAQIVGASLWMSYLWESMRHLKLVRNMRAKNDLWFAEYLLRIGGGSEEVNGDGEIRLLDDICIPQTREDSDLDTLIDCIFPALNANMSNKSYIISRAILSQRND</sequence>
<evidence type="ECO:0000259" key="2">
    <source>
        <dbReference type="Pfam" id="PF05970"/>
    </source>
</evidence>
<keyword evidence="1" id="KW-0234">DNA repair</keyword>
<organism evidence="3">
    <name type="scientific">Saccharum hybrid cultivar R570</name>
    <dbReference type="NCBI Taxonomy" id="131158"/>
    <lineage>
        <taxon>Eukaryota</taxon>
        <taxon>Viridiplantae</taxon>
        <taxon>Streptophyta</taxon>
        <taxon>Embryophyta</taxon>
        <taxon>Tracheophyta</taxon>
        <taxon>Spermatophyta</taxon>
        <taxon>Magnoliopsida</taxon>
        <taxon>Liliopsida</taxon>
        <taxon>Poales</taxon>
        <taxon>Poaceae</taxon>
        <taxon>PACMAD clade</taxon>
        <taxon>Panicoideae</taxon>
        <taxon>Andropogonodae</taxon>
        <taxon>Andropogoneae</taxon>
        <taxon>Saccharinae</taxon>
        <taxon>Saccharum</taxon>
        <taxon>Saccharum officinarum species complex</taxon>
    </lineage>
</organism>
<dbReference type="AlphaFoldDB" id="A0A059Q1S5"/>
<keyword evidence="1" id="KW-0227">DNA damage</keyword>
<keyword evidence="1 3" id="KW-0347">Helicase</keyword>
<dbReference type="PANTHER" id="PTHR10492:SF92">
    <property type="entry name" value="ATP-DEPENDENT DNA HELICASE"/>
    <property type="match status" value="1"/>
</dbReference>
<name>A0A059Q1S5_9POAL</name>
<dbReference type="GO" id="GO:0006281">
    <property type="term" value="P:DNA repair"/>
    <property type="evidence" value="ECO:0007669"/>
    <property type="project" value="UniProtKB-KW"/>
</dbReference>
<dbReference type="GO" id="GO:0000723">
    <property type="term" value="P:telomere maintenance"/>
    <property type="evidence" value="ECO:0007669"/>
    <property type="project" value="InterPro"/>
</dbReference>
<keyword evidence="1" id="KW-0378">Hydrolase</keyword>
<dbReference type="InterPro" id="IPR010285">
    <property type="entry name" value="DNA_helicase_pif1-like_DEAD"/>
</dbReference>